<dbReference type="OrthoDB" id="6899756at2"/>
<dbReference type="InterPro" id="IPR043605">
    <property type="entry name" value="DUF883_C"/>
</dbReference>
<feature type="domain" description="DUF883" evidence="2">
    <location>
        <begin position="74"/>
        <end position="103"/>
    </location>
</feature>
<keyword evidence="1" id="KW-0812">Transmembrane</keyword>
<evidence type="ECO:0000313" key="4">
    <source>
        <dbReference type="Proteomes" id="UP000269774"/>
    </source>
</evidence>
<protein>
    <submittedName>
        <fullName evidence="3">DUF883 family protein</fullName>
    </submittedName>
</protein>
<dbReference type="RefSeq" id="WP_122167803.1">
    <property type="nucleotide sequence ID" value="NZ_CP180504.1"/>
</dbReference>
<dbReference type="Proteomes" id="UP000269774">
    <property type="component" value="Unassembled WGS sequence"/>
</dbReference>
<dbReference type="Pfam" id="PF19029">
    <property type="entry name" value="DUF883_C"/>
    <property type="match status" value="1"/>
</dbReference>
<feature type="transmembrane region" description="Helical" evidence="1">
    <location>
        <begin position="82"/>
        <end position="100"/>
    </location>
</feature>
<evidence type="ECO:0000256" key="1">
    <source>
        <dbReference type="SAM" id="Phobius"/>
    </source>
</evidence>
<sequence>MSRFSRKPTTRDEIESEIHNLMAALDELKDDATRSSKHRFDSLRSRAESLWNDTDFDSHRRDLSKRSREASRMAKDCAREHPLSTVALAAGAVALIGYLVTRR</sequence>
<keyword evidence="1" id="KW-1133">Transmembrane helix</keyword>
<dbReference type="EMBL" id="RFFM01000006">
    <property type="protein sequence ID" value="RMH88158.1"/>
    <property type="molecule type" value="Genomic_DNA"/>
</dbReference>
<dbReference type="AlphaFoldDB" id="A0A3M2HGR2"/>
<organism evidence="3 4">
    <name type="scientific">Stutzerimonas zhaodongensis</name>
    <dbReference type="NCBI Taxonomy" id="1176257"/>
    <lineage>
        <taxon>Bacteria</taxon>
        <taxon>Pseudomonadati</taxon>
        <taxon>Pseudomonadota</taxon>
        <taxon>Gammaproteobacteria</taxon>
        <taxon>Pseudomonadales</taxon>
        <taxon>Pseudomonadaceae</taxon>
        <taxon>Stutzerimonas</taxon>
    </lineage>
</organism>
<proteinExistence type="predicted"/>
<comment type="caution">
    <text evidence="3">The sequence shown here is derived from an EMBL/GenBank/DDBJ whole genome shotgun (WGS) entry which is preliminary data.</text>
</comment>
<name>A0A3M2HGR2_9GAMM</name>
<dbReference type="PANTHER" id="PTHR35893">
    <property type="entry name" value="INNER MEMBRANE PROTEIN-RELATED"/>
    <property type="match status" value="1"/>
</dbReference>
<reference evidence="3 4" key="1">
    <citation type="submission" date="2018-10" db="EMBL/GenBank/DDBJ databases">
        <title>Pseudomonas zhaodongensis NEAU-ST5-21(T) genome.</title>
        <authorList>
            <person name="Peng J."/>
            <person name="Liu Z.-P."/>
        </authorList>
    </citation>
    <scope>NUCLEOTIDE SEQUENCE [LARGE SCALE GENOMIC DNA]</scope>
    <source>
        <strain evidence="3 4">NEAU-ST5-21</strain>
    </source>
</reference>
<dbReference type="GO" id="GO:0043022">
    <property type="term" value="F:ribosome binding"/>
    <property type="evidence" value="ECO:0007669"/>
    <property type="project" value="InterPro"/>
</dbReference>
<gene>
    <name evidence="3" type="ORF">EA797_18210</name>
</gene>
<keyword evidence="1" id="KW-0472">Membrane</keyword>
<evidence type="ECO:0000259" key="2">
    <source>
        <dbReference type="Pfam" id="PF19029"/>
    </source>
</evidence>
<evidence type="ECO:0000313" key="3">
    <source>
        <dbReference type="EMBL" id="RMH88158.1"/>
    </source>
</evidence>
<accession>A0A3M2HGR2</accession>
<dbReference type="InterPro" id="IPR010279">
    <property type="entry name" value="YqjD/ElaB"/>
</dbReference>
<keyword evidence="4" id="KW-1185">Reference proteome</keyword>
<dbReference type="PANTHER" id="PTHR35893:SF3">
    <property type="entry name" value="INNER MEMBRANE PROTEIN"/>
    <property type="match status" value="1"/>
</dbReference>